<reference evidence="1" key="2">
    <citation type="journal article" date="2015" name="Data Brief">
        <title>Shoot transcriptome of the giant reed, Arundo donax.</title>
        <authorList>
            <person name="Barrero R.A."/>
            <person name="Guerrero F.D."/>
            <person name="Moolhuijzen P."/>
            <person name="Goolsby J.A."/>
            <person name="Tidwell J."/>
            <person name="Bellgard S.E."/>
            <person name="Bellgard M.I."/>
        </authorList>
    </citation>
    <scope>NUCLEOTIDE SEQUENCE</scope>
    <source>
        <tissue evidence="1">Shoot tissue taken approximately 20 cm above the soil surface</tissue>
    </source>
</reference>
<protein>
    <submittedName>
        <fullName evidence="1">Uncharacterized protein</fullName>
    </submittedName>
</protein>
<sequence length="105" mass="12801">MVMVKDLCGLQQAYRVEVFDKHMSSIFNNCPDMWEYLHKHHNLKWMRCVFNPATKCDFVTNNLAETFNNWIRDIKDLHVVDLADKLREMIMTLWEKRRRISERLQ</sequence>
<accession>A0A0A9GVY9</accession>
<dbReference type="EMBL" id="GBRH01169204">
    <property type="protein sequence ID" value="JAE28692.1"/>
    <property type="molecule type" value="Transcribed_RNA"/>
</dbReference>
<organism evidence="1">
    <name type="scientific">Arundo donax</name>
    <name type="common">Giant reed</name>
    <name type="synonym">Donax arundinaceus</name>
    <dbReference type="NCBI Taxonomy" id="35708"/>
    <lineage>
        <taxon>Eukaryota</taxon>
        <taxon>Viridiplantae</taxon>
        <taxon>Streptophyta</taxon>
        <taxon>Embryophyta</taxon>
        <taxon>Tracheophyta</taxon>
        <taxon>Spermatophyta</taxon>
        <taxon>Magnoliopsida</taxon>
        <taxon>Liliopsida</taxon>
        <taxon>Poales</taxon>
        <taxon>Poaceae</taxon>
        <taxon>PACMAD clade</taxon>
        <taxon>Arundinoideae</taxon>
        <taxon>Arundineae</taxon>
        <taxon>Arundo</taxon>
    </lineage>
</organism>
<reference evidence="1" key="1">
    <citation type="submission" date="2014-09" db="EMBL/GenBank/DDBJ databases">
        <authorList>
            <person name="Magalhaes I.L.F."/>
            <person name="Oliveira U."/>
            <person name="Santos F.R."/>
            <person name="Vidigal T.H.D.A."/>
            <person name="Brescovit A.D."/>
            <person name="Santos A.J."/>
        </authorList>
    </citation>
    <scope>NUCLEOTIDE SEQUENCE</scope>
    <source>
        <tissue evidence="1">Shoot tissue taken approximately 20 cm above the soil surface</tissue>
    </source>
</reference>
<proteinExistence type="predicted"/>
<evidence type="ECO:0000313" key="1">
    <source>
        <dbReference type="EMBL" id="JAE28692.1"/>
    </source>
</evidence>
<name>A0A0A9GVY9_ARUDO</name>
<dbReference type="AlphaFoldDB" id="A0A0A9GVY9"/>